<evidence type="ECO:0000313" key="1">
    <source>
        <dbReference type="EMBL" id="WPC21495.1"/>
    </source>
</evidence>
<dbReference type="PANTHER" id="PTHR33164:SF101">
    <property type="entry name" value="TRANSCRIPTIONAL REPRESSOR MPRA"/>
    <property type="match status" value="1"/>
</dbReference>
<accession>A0ABZ0Q5N8</accession>
<dbReference type="PANTHER" id="PTHR33164">
    <property type="entry name" value="TRANSCRIPTIONAL REGULATOR, MARR FAMILY"/>
    <property type="match status" value="1"/>
</dbReference>
<dbReference type="RefSeq" id="WP_323709034.1">
    <property type="nucleotide sequence ID" value="NZ_CP104778.1"/>
</dbReference>
<dbReference type="InterPro" id="IPR039422">
    <property type="entry name" value="MarR/SlyA-like"/>
</dbReference>
<evidence type="ECO:0000313" key="2">
    <source>
        <dbReference type="Proteomes" id="UP001302696"/>
    </source>
</evidence>
<dbReference type="InterPro" id="IPR036390">
    <property type="entry name" value="WH_DNA-bd_sf"/>
</dbReference>
<name>A0ABZ0Q5N8_9LACO</name>
<dbReference type="InterPro" id="IPR036388">
    <property type="entry name" value="WH-like_DNA-bd_sf"/>
</dbReference>
<dbReference type="SUPFAM" id="SSF46785">
    <property type="entry name" value="Winged helix' DNA-binding domain"/>
    <property type="match status" value="1"/>
</dbReference>
<protein>
    <submittedName>
        <fullName evidence="1">MarR family winged helix-turn-helix transcriptional regulator</fullName>
    </submittedName>
</protein>
<proteinExistence type="predicted"/>
<dbReference type="Proteomes" id="UP001302696">
    <property type="component" value="Chromosome"/>
</dbReference>
<gene>
    <name evidence="1" type="ORF">N6G96_09545</name>
</gene>
<sequence>MMLKSNPMEFANFSKMYRLFLQTDSHLKSTYSISFEQYRIMAYILSLKQQEATVSEVGNHFGSSSPAISRKIRVLFNLHYIVDHADSHDRRVPWLNLTPEGKELTSTVADFLVEKIPDIETQVEELSKTDLNH</sequence>
<reference evidence="2" key="1">
    <citation type="submission" date="2024-06" db="EMBL/GenBank/DDBJ databases">
        <authorList>
            <person name="Chang H.C."/>
            <person name="Mun S.Y."/>
        </authorList>
    </citation>
    <scope>NUCLEOTIDE SEQUENCE [LARGE SCALE GENOMIC DNA]</scope>
    <source>
        <strain evidence="2">KT1</strain>
    </source>
</reference>
<keyword evidence="2" id="KW-1185">Reference proteome</keyword>
<dbReference type="EMBL" id="CP104778">
    <property type="protein sequence ID" value="WPC21495.1"/>
    <property type="molecule type" value="Genomic_DNA"/>
</dbReference>
<organism evidence="1 2">
    <name type="scientific">Pediococcus inopinatus</name>
    <dbReference type="NCBI Taxonomy" id="114090"/>
    <lineage>
        <taxon>Bacteria</taxon>
        <taxon>Bacillati</taxon>
        <taxon>Bacillota</taxon>
        <taxon>Bacilli</taxon>
        <taxon>Lactobacillales</taxon>
        <taxon>Lactobacillaceae</taxon>
        <taxon>Pediococcus</taxon>
    </lineage>
</organism>
<dbReference type="Gene3D" id="1.10.10.10">
    <property type="entry name" value="Winged helix-like DNA-binding domain superfamily/Winged helix DNA-binding domain"/>
    <property type="match status" value="1"/>
</dbReference>